<evidence type="ECO:0000256" key="2">
    <source>
        <dbReference type="ARBA" id="ARBA00006275"/>
    </source>
</evidence>
<dbReference type="Pfam" id="PF07980">
    <property type="entry name" value="SusD_RagB"/>
    <property type="match status" value="1"/>
</dbReference>
<sequence length="437" mass="47317">MRISNKIKTLALVLAIGLTSSCTLEEGQSLNGAQTTSISEGLSKTELPQVVAGILSNMRDRMSTQRDVMSVLGREYWVLQSSDPGWGTELAAGLLSNGSFFINNPYSERYATVKACNLLLESLEAESTKIVFTENEIVAIRGFANTIKAHELLSVLNMVYQNGIRTEVSDPDNLGPFENYDDALTTIMGLLDSGFTDITTAGEVEPNTLGVSYSEFNRAIAARVAMYQGDHAKVLSALADSFMNMEAGADLNAGAYLRYSAAGADQLNPLFNALPSSTDGARLVYPDFLDPASFEAGDTRINKAVIRSGTDPELCLAGMCGTHDVLLYESNTTPVGLIRNEELLLLYAEANMTSNPGEAEAAIDFIRAGAGLGAVGAGNVDEDRIIYERRYSLFGEGHRWVDMRRFGRLADINQDYDRAGDLSPVPNQFPIPQNEGQ</sequence>
<dbReference type="GO" id="GO:0009279">
    <property type="term" value="C:cell outer membrane"/>
    <property type="evidence" value="ECO:0007669"/>
    <property type="project" value="UniProtKB-SubCell"/>
</dbReference>
<feature type="chain" id="PRO_5014707537" evidence="6">
    <location>
        <begin position="25"/>
        <end position="437"/>
    </location>
</feature>
<feature type="domain" description="RagB/SusD" evidence="7">
    <location>
        <begin position="331"/>
        <end position="419"/>
    </location>
</feature>
<dbReference type="AlphaFoldDB" id="A0A2K9PPM9"/>
<protein>
    <submittedName>
        <fullName evidence="8">RagB/SusD family nutrient uptake outer membrane protein</fullName>
    </submittedName>
</protein>
<dbReference type="RefSeq" id="WP_102755667.1">
    <property type="nucleotide sequence ID" value="NZ_CP025791.1"/>
</dbReference>
<keyword evidence="3 6" id="KW-0732">Signal</keyword>
<feature type="signal peptide" evidence="6">
    <location>
        <begin position="1"/>
        <end position="24"/>
    </location>
</feature>
<accession>A0A2K9PPM9</accession>
<evidence type="ECO:0000256" key="3">
    <source>
        <dbReference type="ARBA" id="ARBA00022729"/>
    </source>
</evidence>
<evidence type="ECO:0000259" key="7">
    <source>
        <dbReference type="Pfam" id="PF07980"/>
    </source>
</evidence>
<evidence type="ECO:0000313" key="9">
    <source>
        <dbReference type="Proteomes" id="UP000235826"/>
    </source>
</evidence>
<dbReference type="InterPro" id="IPR011990">
    <property type="entry name" value="TPR-like_helical_dom_sf"/>
</dbReference>
<comment type="subcellular location">
    <subcellularLocation>
        <location evidence="1">Cell outer membrane</location>
    </subcellularLocation>
</comment>
<evidence type="ECO:0000256" key="5">
    <source>
        <dbReference type="ARBA" id="ARBA00023237"/>
    </source>
</evidence>
<proteinExistence type="inferred from homology"/>
<comment type="similarity">
    <text evidence="2">Belongs to the SusD family.</text>
</comment>
<dbReference type="Proteomes" id="UP000235826">
    <property type="component" value="Chromosome"/>
</dbReference>
<dbReference type="SUPFAM" id="SSF48452">
    <property type="entry name" value="TPR-like"/>
    <property type="match status" value="1"/>
</dbReference>
<reference evidence="8 9" key="1">
    <citation type="submission" date="2018-01" db="EMBL/GenBank/DDBJ databases">
        <title>Complete genome sequence of Flavivirga eckloniae ECD14 isolated from seaweed Ecklonia cava.</title>
        <authorList>
            <person name="Lee J.H."/>
            <person name="Baik K.S."/>
            <person name="Seong C.N."/>
        </authorList>
    </citation>
    <scope>NUCLEOTIDE SEQUENCE [LARGE SCALE GENOMIC DNA]</scope>
    <source>
        <strain evidence="8 9">ECD14</strain>
    </source>
</reference>
<dbReference type="InterPro" id="IPR012944">
    <property type="entry name" value="SusD_RagB_dom"/>
</dbReference>
<dbReference type="PROSITE" id="PS51257">
    <property type="entry name" value="PROKAR_LIPOPROTEIN"/>
    <property type="match status" value="1"/>
</dbReference>
<keyword evidence="5" id="KW-0998">Cell outer membrane</keyword>
<name>A0A2K9PPM9_9FLAO</name>
<keyword evidence="4" id="KW-0472">Membrane</keyword>
<organism evidence="8 9">
    <name type="scientific">Flavivirga eckloniae</name>
    <dbReference type="NCBI Taxonomy" id="1803846"/>
    <lineage>
        <taxon>Bacteria</taxon>
        <taxon>Pseudomonadati</taxon>
        <taxon>Bacteroidota</taxon>
        <taxon>Flavobacteriia</taxon>
        <taxon>Flavobacteriales</taxon>
        <taxon>Flavobacteriaceae</taxon>
        <taxon>Flavivirga</taxon>
    </lineage>
</organism>
<evidence type="ECO:0000256" key="1">
    <source>
        <dbReference type="ARBA" id="ARBA00004442"/>
    </source>
</evidence>
<evidence type="ECO:0000256" key="4">
    <source>
        <dbReference type="ARBA" id="ARBA00023136"/>
    </source>
</evidence>
<evidence type="ECO:0000256" key="6">
    <source>
        <dbReference type="SAM" id="SignalP"/>
    </source>
</evidence>
<evidence type="ECO:0000313" key="8">
    <source>
        <dbReference type="EMBL" id="AUP79012.1"/>
    </source>
</evidence>
<dbReference type="KEGG" id="fek:C1H87_10000"/>
<dbReference type="OrthoDB" id="9794888at2"/>
<gene>
    <name evidence="8" type="ORF">C1H87_10000</name>
</gene>
<dbReference type="EMBL" id="CP025791">
    <property type="protein sequence ID" value="AUP79012.1"/>
    <property type="molecule type" value="Genomic_DNA"/>
</dbReference>
<keyword evidence="9" id="KW-1185">Reference proteome</keyword>
<dbReference type="Gene3D" id="1.25.40.390">
    <property type="match status" value="2"/>
</dbReference>